<dbReference type="EMBL" id="JAWLKA010000029">
    <property type="protein sequence ID" value="MDV6285814.1"/>
    <property type="molecule type" value="Genomic_DNA"/>
</dbReference>
<evidence type="ECO:0000313" key="2">
    <source>
        <dbReference type="Proteomes" id="UP001185737"/>
    </source>
</evidence>
<comment type="caution">
    <text evidence="1">The sequence shown here is derived from an EMBL/GenBank/DDBJ whole genome shotgun (WGS) entry which is preliminary data.</text>
</comment>
<protein>
    <submittedName>
        <fullName evidence="1">Uncharacterized protein</fullName>
    </submittedName>
</protein>
<accession>A0ABU4CQI2</accession>
<gene>
    <name evidence="1" type="ORF">R3Q59_35600</name>
</gene>
<organism evidence="1 2">
    <name type="scientific">Rhodococcus jostii</name>
    <dbReference type="NCBI Taxonomy" id="132919"/>
    <lineage>
        <taxon>Bacteria</taxon>
        <taxon>Bacillati</taxon>
        <taxon>Actinomycetota</taxon>
        <taxon>Actinomycetes</taxon>
        <taxon>Mycobacteriales</taxon>
        <taxon>Nocardiaceae</taxon>
        <taxon>Rhodococcus</taxon>
    </lineage>
</organism>
<reference evidence="1 2" key="1">
    <citation type="submission" date="2023-10" db="EMBL/GenBank/DDBJ databases">
        <title>Development of a sustainable strategy for remediation of hydrocarbon-contaminated territories based on the waste exchange concept.</title>
        <authorList>
            <person name="Krivoruchko A."/>
        </authorList>
    </citation>
    <scope>NUCLEOTIDE SEQUENCE [LARGE SCALE GENOMIC DNA]</scope>
    <source>
        <strain evidence="1 2">IEGM 60</strain>
    </source>
</reference>
<sequence>MPIIVGCDPNDIASHCSEKVIEMDNFIHLTGDSWNFWSPFPPTVTSWLIDVMGQLSRAGIIPGGS</sequence>
<keyword evidence="2" id="KW-1185">Reference proteome</keyword>
<name>A0ABU4CQI2_RHOJO</name>
<dbReference type="Proteomes" id="UP001185737">
    <property type="component" value="Unassembled WGS sequence"/>
</dbReference>
<proteinExistence type="predicted"/>
<evidence type="ECO:0000313" key="1">
    <source>
        <dbReference type="EMBL" id="MDV6285814.1"/>
    </source>
</evidence>